<dbReference type="GO" id="GO:0006935">
    <property type="term" value="P:chemotaxis"/>
    <property type="evidence" value="ECO:0007669"/>
    <property type="project" value="InterPro"/>
</dbReference>
<dbReference type="Gene3D" id="1.10.287.950">
    <property type="entry name" value="Methyl-accepting chemotaxis protein"/>
    <property type="match status" value="1"/>
</dbReference>
<evidence type="ECO:0000256" key="4">
    <source>
        <dbReference type="SAM" id="Phobius"/>
    </source>
</evidence>
<evidence type="ECO:0000313" key="8">
    <source>
        <dbReference type="Proteomes" id="UP000481872"/>
    </source>
</evidence>
<dbReference type="InterPro" id="IPR004089">
    <property type="entry name" value="MCPsignal_dom"/>
</dbReference>
<dbReference type="PROSITE" id="PS50111">
    <property type="entry name" value="CHEMOTAXIS_TRANSDUC_2"/>
    <property type="match status" value="1"/>
</dbReference>
<sequence>MNLKKVKLSNKLILGFGVVIVLMALISSTVILKLKGVDKSLHLIVDVNSKKQNIATDMRGDINNIGLAIRNLCVSKNMDYMNEQKKNIDENISKYIESENELISIMETEKGKTIMEEVKKDGETAIIAINKAVEEGMRTNVSSAELEKIIISLEEPSNKWKEDVGKAITSIEDMSKIAATEANASMKKLRNLTMSLSALGVILGVIFTYLILKSIKDQMKEVVEATEKLAEGDLSIKIKSYSDDEIGQTINAINNAVNKLKNSMISVRSESESIEENVRITGDMFSDVYAQVQQVSAATEEISAGMEQSSAAVQEVTAMASTVKSNSDDSTSKAKEGLSIVANIQKKAENINKNSSKSKENAEKIYKLSKEKLGEAIENSKVVQNILDMSNTILSISEQTNLLALNAAIEAARAGEHGKGFAVVAEEVRKLAEESSHAVAEIQENVSKVLVAVEDLSTSSTDVLTFIEKEVLKDYTELINTSVEYTKDGDTIRELVEVFVKSSEEVSCSVEEIARNMEEVSTSVAQVSASSTEIAESISMVNNQNDSISVETNKNSEVALKLIKVVEQFKLD</sequence>
<comment type="similarity">
    <text evidence="2">Belongs to the methyl-accepting chemotaxis (MCP) protein family.</text>
</comment>
<name>A0A6M0H909_9CLOT</name>
<dbReference type="Proteomes" id="UP000481872">
    <property type="component" value="Unassembled WGS sequence"/>
</dbReference>
<keyword evidence="4" id="KW-0812">Transmembrane</keyword>
<dbReference type="PROSITE" id="PS50885">
    <property type="entry name" value="HAMP"/>
    <property type="match status" value="1"/>
</dbReference>
<keyword evidence="1 3" id="KW-0807">Transducer</keyword>
<dbReference type="SMART" id="SM00304">
    <property type="entry name" value="HAMP"/>
    <property type="match status" value="1"/>
</dbReference>
<reference evidence="7 8" key="1">
    <citation type="submission" date="2020-02" db="EMBL/GenBank/DDBJ databases">
        <title>Genome assembly of a novel Clostridium senegalense strain.</title>
        <authorList>
            <person name="Gupta T.B."/>
            <person name="Jauregui R."/>
            <person name="Maclean P."/>
            <person name="Nawarathana A."/>
            <person name="Brightwell G."/>
        </authorList>
    </citation>
    <scope>NUCLEOTIDE SEQUENCE [LARGE SCALE GENOMIC DNA]</scope>
    <source>
        <strain evidence="7 8">AGRFS4</strain>
    </source>
</reference>
<dbReference type="InterPro" id="IPR003660">
    <property type="entry name" value="HAMP_dom"/>
</dbReference>
<dbReference type="Pfam" id="PF00015">
    <property type="entry name" value="MCPsignal"/>
    <property type="match status" value="1"/>
</dbReference>
<dbReference type="SMART" id="SM00283">
    <property type="entry name" value="MA"/>
    <property type="match status" value="1"/>
</dbReference>
<dbReference type="InterPro" id="IPR004090">
    <property type="entry name" value="Chemotax_Me-accpt_rcpt"/>
</dbReference>
<dbReference type="Pfam" id="PF00672">
    <property type="entry name" value="HAMP"/>
    <property type="match status" value="1"/>
</dbReference>
<dbReference type="SUPFAM" id="SSF58104">
    <property type="entry name" value="Methyl-accepting chemotaxis protein (MCP) signaling domain"/>
    <property type="match status" value="1"/>
</dbReference>
<evidence type="ECO:0000256" key="1">
    <source>
        <dbReference type="ARBA" id="ARBA00023224"/>
    </source>
</evidence>
<feature type="domain" description="HAMP" evidence="6">
    <location>
        <begin position="213"/>
        <end position="265"/>
    </location>
</feature>
<dbReference type="Pfam" id="PF12729">
    <property type="entry name" value="4HB_MCP_1"/>
    <property type="match status" value="1"/>
</dbReference>
<evidence type="ECO:0000256" key="2">
    <source>
        <dbReference type="ARBA" id="ARBA00029447"/>
    </source>
</evidence>
<evidence type="ECO:0000256" key="3">
    <source>
        <dbReference type="PROSITE-ProRule" id="PRU00284"/>
    </source>
</evidence>
<proteinExistence type="inferred from homology"/>
<dbReference type="GO" id="GO:0016020">
    <property type="term" value="C:membrane"/>
    <property type="evidence" value="ECO:0007669"/>
    <property type="project" value="InterPro"/>
</dbReference>
<keyword evidence="4" id="KW-1133">Transmembrane helix</keyword>
<dbReference type="PANTHER" id="PTHR32089:SF112">
    <property type="entry name" value="LYSOZYME-LIKE PROTEIN-RELATED"/>
    <property type="match status" value="1"/>
</dbReference>
<dbReference type="RefSeq" id="WP_199870799.1">
    <property type="nucleotide sequence ID" value="NZ_JAAGPU010000041.1"/>
</dbReference>
<feature type="domain" description="Methyl-accepting transducer" evidence="5">
    <location>
        <begin position="270"/>
        <end position="535"/>
    </location>
</feature>
<dbReference type="EMBL" id="JAAGPU010000041">
    <property type="protein sequence ID" value="NEU06351.1"/>
    <property type="molecule type" value="Genomic_DNA"/>
</dbReference>
<organism evidence="7 8">
    <name type="scientific">Clostridium senegalense</name>
    <dbReference type="NCBI Taxonomy" id="1465809"/>
    <lineage>
        <taxon>Bacteria</taxon>
        <taxon>Bacillati</taxon>
        <taxon>Bacillota</taxon>
        <taxon>Clostridia</taxon>
        <taxon>Eubacteriales</taxon>
        <taxon>Clostridiaceae</taxon>
        <taxon>Clostridium</taxon>
    </lineage>
</organism>
<accession>A0A6M0H909</accession>
<dbReference type="AlphaFoldDB" id="A0A6M0H909"/>
<keyword evidence="8" id="KW-1185">Reference proteome</keyword>
<evidence type="ECO:0000259" key="6">
    <source>
        <dbReference type="PROSITE" id="PS50885"/>
    </source>
</evidence>
<protein>
    <submittedName>
        <fullName evidence="7">Methyl-accepting chemotaxis protein</fullName>
    </submittedName>
</protein>
<feature type="transmembrane region" description="Helical" evidence="4">
    <location>
        <begin position="12"/>
        <end position="32"/>
    </location>
</feature>
<evidence type="ECO:0000313" key="7">
    <source>
        <dbReference type="EMBL" id="NEU06351.1"/>
    </source>
</evidence>
<dbReference type="PANTHER" id="PTHR32089">
    <property type="entry name" value="METHYL-ACCEPTING CHEMOTAXIS PROTEIN MCPB"/>
    <property type="match status" value="1"/>
</dbReference>
<dbReference type="GO" id="GO:0007165">
    <property type="term" value="P:signal transduction"/>
    <property type="evidence" value="ECO:0007669"/>
    <property type="project" value="UniProtKB-KW"/>
</dbReference>
<dbReference type="InterPro" id="IPR024478">
    <property type="entry name" value="HlyB_4HB_MCP"/>
</dbReference>
<dbReference type="GO" id="GO:0004888">
    <property type="term" value="F:transmembrane signaling receptor activity"/>
    <property type="evidence" value="ECO:0007669"/>
    <property type="project" value="InterPro"/>
</dbReference>
<comment type="caution">
    <text evidence="7">The sequence shown here is derived from an EMBL/GenBank/DDBJ whole genome shotgun (WGS) entry which is preliminary data.</text>
</comment>
<feature type="transmembrane region" description="Helical" evidence="4">
    <location>
        <begin position="192"/>
        <end position="212"/>
    </location>
</feature>
<evidence type="ECO:0000259" key="5">
    <source>
        <dbReference type="PROSITE" id="PS50111"/>
    </source>
</evidence>
<dbReference type="PRINTS" id="PR00260">
    <property type="entry name" value="CHEMTRNSDUCR"/>
</dbReference>
<dbReference type="CDD" id="cd06225">
    <property type="entry name" value="HAMP"/>
    <property type="match status" value="1"/>
</dbReference>
<gene>
    <name evidence="7" type="ORF">G3M99_16180</name>
</gene>
<keyword evidence="4" id="KW-0472">Membrane</keyword>